<evidence type="ECO:0000313" key="1">
    <source>
        <dbReference type="EMBL" id="ASV29840.1"/>
    </source>
</evidence>
<dbReference type="KEGG" id="marb:CJ263_06190"/>
<dbReference type="Pfam" id="PF13365">
    <property type="entry name" value="Trypsin_2"/>
    <property type="match status" value="1"/>
</dbReference>
<dbReference type="InterPro" id="IPR043504">
    <property type="entry name" value="Peptidase_S1_PA_chymotrypsin"/>
</dbReference>
<dbReference type="Gene3D" id="2.40.10.10">
    <property type="entry name" value="Trypsin-like serine proteases"/>
    <property type="match status" value="2"/>
</dbReference>
<gene>
    <name evidence="1" type="ORF">CJ263_06190</name>
</gene>
<evidence type="ECO:0000313" key="2">
    <source>
        <dbReference type="Proteomes" id="UP000215244"/>
    </source>
</evidence>
<proteinExistence type="predicted"/>
<dbReference type="EMBL" id="CP022957">
    <property type="protein sequence ID" value="ASV29840.1"/>
    <property type="molecule type" value="Genomic_DNA"/>
</dbReference>
<organism evidence="1 2">
    <name type="scientific">Maribacter cobaltidurans</name>
    <dbReference type="NCBI Taxonomy" id="1178778"/>
    <lineage>
        <taxon>Bacteria</taxon>
        <taxon>Pseudomonadati</taxon>
        <taxon>Bacteroidota</taxon>
        <taxon>Flavobacteriia</taxon>
        <taxon>Flavobacteriales</taxon>
        <taxon>Flavobacteriaceae</taxon>
        <taxon>Maribacter</taxon>
    </lineage>
</organism>
<reference evidence="1 2" key="1">
    <citation type="submission" date="2017-08" db="EMBL/GenBank/DDBJ databases">
        <title>The complete genome sequence of Maribacter sp. B1, isolated from deep-sea sediment.</title>
        <authorList>
            <person name="Wu Y.-H."/>
            <person name="Cheng H."/>
            <person name="Xu X.-W."/>
        </authorList>
    </citation>
    <scope>NUCLEOTIDE SEQUENCE [LARGE SCALE GENOMIC DNA]</scope>
    <source>
        <strain evidence="1 2">B1</strain>
    </source>
</reference>
<dbReference type="Proteomes" id="UP000215244">
    <property type="component" value="Chromosome"/>
</dbReference>
<accession>A0A223V3Y8</accession>
<dbReference type="OrthoDB" id="2327485at2"/>
<evidence type="ECO:0008006" key="3">
    <source>
        <dbReference type="Google" id="ProtNLM"/>
    </source>
</evidence>
<name>A0A223V3Y8_9FLAO</name>
<dbReference type="RefSeq" id="WP_094996463.1">
    <property type="nucleotide sequence ID" value="NZ_CP022957.1"/>
</dbReference>
<sequence>MIRFFRFLIIPLFISCQVYSQSLGLDRVEKLKRCTVRLETENKTRIGTGFFVSENGHLATNFHNVNKAIKRDSITNDILSIGNVWAFFDDGRKIRMGIAPHFLYEDDGSFNYDFYKKGIIGDFILLFPAESTIKKFEYLKLGSWEDISEGDEVYTAGYPLGNIDLSFFKGIVSTKFIQTRSMKINGIENIETISAAYLDVTINGGNSGGPLIKYEKKSKKERVVGIIGFRKNPNSSKTLDKALNYIRKYNELNTTDDIKYKKEIDDKKDVFYALSQNSVGIGGAYPINILKNILSKLYQKQ</sequence>
<protein>
    <recommendedName>
        <fullName evidence="3">Serine protease</fullName>
    </recommendedName>
</protein>
<dbReference type="SUPFAM" id="SSF50494">
    <property type="entry name" value="Trypsin-like serine proteases"/>
    <property type="match status" value="1"/>
</dbReference>
<dbReference type="AlphaFoldDB" id="A0A223V3Y8"/>
<dbReference type="InterPro" id="IPR009003">
    <property type="entry name" value="Peptidase_S1_PA"/>
</dbReference>
<keyword evidence="2" id="KW-1185">Reference proteome</keyword>